<dbReference type="Proteomes" id="UP000475928">
    <property type="component" value="Unassembled WGS sequence"/>
</dbReference>
<reference evidence="1 2" key="1">
    <citation type="submission" date="2020-02" db="EMBL/GenBank/DDBJ databases">
        <title>Draft genome sequence of Lactococcus sp. Hs20B0-1.</title>
        <authorList>
            <person name="Noda S."/>
            <person name="Yuki M."/>
            <person name="Ohkuma M."/>
        </authorList>
    </citation>
    <scope>NUCLEOTIDE SEQUENCE [LARGE SCALE GENOMIC DNA]</scope>
    <source>
        <strain evidence="1 2">Hs20B0-1</strain>
    </source>
</reference>
<gene>
    <name evidence="1" type="ORF">Hs20B_11020</name>
</gene>
<evidence type="ECO:0000313" key="2">
    <source>
        <dbReference type="Proteomes" id="UP000475928"/>
    </source>
</evidence>
<keyword evidence="2" id="KW-1185">Reference proteome</keyword>
<accession>A0A6A0B8M3</accession>
<evidence type="ECO:0000313" key="1">
    <source>
        <dbReference type="EMBL" id="GFH40704.1"/>
    </source>
</evidence>
<protein>
    <submittedName>
        <fullName evidence="1">Uncharacterized protein</fullName>
    </submittedName>
</protein>
<dbReference type="RefSeq" id="WP_172356479.1">
    <property type="nucleotide sequence ID" value="NZ_BLLH01000005.1"/>
</dbReference>
<proteinExistence type="predicted"/>
<comment type="caution">
    <text evidence="1">The sequence shown here is derived from an EMBL/GenBank/DDBJ whole genome shotgun (WGS) entry which is preliminary data.</text>
</comment>
<organism evidence="1 2">
    <name type="scientific">Pseudolactococcus insecticola</name>
    <dbReference type="NCBI Taxonomy" id="2709158"/>
    <lineage>
        <taxon>Bacteria</taxon>
        <taxon>Bacillati</taxon>
        <taxon>Bacillota</taxon>
        <taxon>Bacilli</taxon>
        <taxon>Lactobacillales</taxon>
        <taxon>Streptococcaceae</taxon>
        <taxon>Pseudolactococcus</taxon>
    </lineage>
</organism>
<sequence>MSIDEIVKFKNKTVIVKTPFGDFKGRYTKDYFDIDYDFEDVVDIQVI</sequence>
<name>A0A6A0B8M3_9LACT</name>
<dbReference type="EMBL" id="BLLH01000005">
    <property type="protein sequence ID" value="GFH40704.1"/>
    <property type="molecule type" value="Genomic_DNA"/>
</dbReference>
<dbReference type="AlphaFoldDB" id="A0A6A0B8M3"/>